<sequence length="63" mass="7143">MIDTIINSTQSISNLSITFYKICNIFSVRLSNKFFSSPNAHAQYGINVSLQRCIRITADTNRD</sequence>
<proteinExistence type="predicted"/>
<reference evidence="1 2" key="2">
    <citation type="journal article" date="2022" name="Mol. Biol. Evol.">
        <title>Comparative Genomics Reveals Insights into the Divergent Evolution of Astigmatic Mites and Household Pest Adaptations.</title>
        <authorList>
            <person name="Xiong Q."/>
            <person name="Wan A.T."/>
            <person name="Liu X."/>
            <person name="Fung C.S."/>
            <person name="Xiao X."/>
            <person name="Malainual N."/>
            <person name="Hou J."/>
            <person name="Wang L."/>
            <person name="Wang M."/>
            <person name="Yang K.Y."/>
            <person name="Cui Y."/>
            <person name="Leung E.L."/>
            <person name="Nong W."/>
            <person name="Shin S.K."/>
            <person name="Au S.W."/>
            <person name="Jeong K.Y."/>
            <person name="Chew F.T."/>
            <person name="Hui J.H."/>
            <person name="Leung T.F."/>
            <person name="Tungtrongchitr A."/>
            <person name="Zhong N."/>
            <person name="Liu Z."/>
            <person name="Tsui S.K."/>
        </authorList>
    </citation>
    <scope>NUCLEOTIDE SEQUENCE [LARGE SCALE GENOMIC DNA]</scope>
    <source>
        <strain evidence="1">Derp</strain>
    </source>
</reference>
<reference evidence="1 2" key="1">
    <citation type="journal article" date="2018" name="J. Allergy Clin. Immunol.">
        <title>High-quality assembly of Dermatophagoides pteronyssinus genome and transcriptome reveals a wide range of novel allergens.</title>
        <authorList>
            <person name="Liu X.Y."/>
            <person name="Yang K.Y."/>
            <person name="Wang M.Q."/>
            <person name="Kwok J.S."/>
            <person name="Zeng X."/>
            <person name="Yang Z."/>
            <person name="Xiao X.J."/>
            <person name="Lau C.P."/>
            <person name="Li Y."/>
            <person name="Huang Z.M."/>
            <person name="Ba J.G."/>
            <person name="Yim A.K."/>
            <person name="Ouyang C.Y."/>
            <person name="Ngai S.M."/>
            <person name="Chan T.F."/>
            <person name="Leung E.L."/>
            <person name="Liu L."/>
            <person name="Liu Z.G."/>
            <person name="Tsui S.K."/>
        </authorList>
    </citation>
    <scope>NUCLEOTIDE SEQUENCE [LARGE SCALE GENOMIC DNA]</scope>
    <source>
        <strain evidence="1">Derp</strain>
    </source>
</reference>
<keyword evidence="2" id="KW-1185">Reference proteome</keyword>
<organism evidence="1 2">
    <name type="scientific">Dermatophagoides pteronyssinus</name>
    <name type="common">European house dust mite</name>
    <dbReference type="NCBI Taxonomy" id="6956"/>
    <lineage>
        <taxon>Eukaryota</taxon>
        <taxon>Metazoa</taxon>
        <taxon>Ecdysozoa</taxon>
        <taxon>Arthropoda</taxon>
        <taxon>Chelicerata</taxon>
        <taxon>Arachnida</taxon>
        <taxon>Acari</taxon>
        <taxon>Acariformes</taxon>
        <taxon>Sarcoptiformes</taxon>
        <taxon>Astigmata</taxon>
        <taxon>Psoroptidia</taxon>
        <taxon>Analgoidea</taxon>
        <taxon>Pyroglyphidae</taxon>
        <taxon>Dermatophagoidinae</taxon>
        <taxon>Dermatophagoides</taxon>
    </lineage>
</organism>
<evidence type="ECO:0000313" key="1">
    <source>
        <dbReference type="EMBL" id="KAH9421091.1"/>
    </source>
</evidence>
<dbReference type="EMBL" id="NJHN03000046">
    <property type="protein sequence ID" value="KAH9421091.1"/>
    <property type="molecule type" value="Genomic_DNA"/>
</dbReference>
<name>A0ABQ8JFH8_DERPT</name>
<comment type="caution">
    <text evidence="1">The sequence shown here is derived from an EMBL/GenBank/DDBJ whole genome shotgun (WGS) entry which is preliminary data.</text>
</comment>
<dbReference type="Proteomes" id="UP000887458">
    <property type="component" value="Unassembled WGS sequence"/>
</dbReference>
<protein>
    <submittedName>
        <fullName evidence="1">Uncharacterized protein</fullName>
    </submittedName>
</protein>
<accession>A0ABQ8JFH8</accession>
<gene>
    <name evidence="1" type="ORF">DERP_010029</name>
</gene>
<evidence type="ECO:0000313" key="2">
    <source>
        <dbReference type="Proteomes" id="UP000887458"/>
    </source>
</evidence>